<evidence type="ECO:0000256" key="6">
    <source>
        <dbReference type="ARBA" id="ARBA00023027"/>
    </source>
</evidence>
<evidence type="ECO:0000313" key="10">
    <source>
        <dbReference type="EMBL" id="KAL1501484.1"/>
    </source>
</evidence>
<comment type="caution">
    <text evidence="10">The sequence shown here is derived from an EMBL/GenBank/DDBJ whole genome shotgun (WGS) entry which is preliminary data.</text>
</comment>
<dbReference type="Pfam" id="PF00970">
    <property type="entry name" value="FAD_binding_6"/>
    <property type="match status" value="1"/>
</dbReference>
<keyword evidence="4 7" id="KW-0274">FAD</keyword>
<feature type="binding site" evidence="7">
    <location>
        <position position="117"/>
    </location>
    <ligand>
        <name>FAD</name>
        <dbReference type="ChEBI" id="CHEBI:57692"/>
    </ligand>
</feature>
<evidence type="ECO:0000313" key="11">
    <source>
        <dbReference type="Proteomes" id="UP001566132"/>
    </source>
</evidence>
<dbReference type="EC" id="1.6.2.2" evidence="8"/>
<evidence type="ECO:0000256" key="1">
    <source>
        <dbReference type="ARBA" id="ARBA00001974"/>
    </source>
</evidence>
<dbReference type="InterPro" id="IPR008333">
    <property type="entry name" value="Cbr1-like_FAD-bd_dom"/>
</dbReference>
<dbReference type="Pfam" id="PF00175">
    <property type="entry name" value="NAD_binding_1"/>
    <property type="match status" value="1"/>
</dbReference>
<gene>
    <name evidence="10" type="ORF">ABEB36_006797</name>
</gene>
<sequence>MECPIKPDESDCCNSGCNPCILDAYEEELKKFQACLLNKEKKIQSQCSNCLSPTAYSEFCLIAIIPHTTNSKLFTFQYVGSQRIQNPLQINDCKFVIYEPGQHLMLKDSMFGNAFQRAYTPLYVKGQPSNQFTVLVKCNKQGRMSKVFHRMFLGYKGLWRGPYGNYKVNYDEKNLLFISQGTGIAPFYTIICDMLNNEDCNTFLKLFSCCHPLDLFLREELYKMTANWNFTYELFVSKGDIVTVSKKYNEIVNYTRLGTENIQKYLENVKGDFKVLVCGKKNFSKSTVMSLHACAVPNDAIIVFT</sequence>
<protein>
    <recommendedName>
        <fullName evidence="8">NADH-cytochrome b5 reductase</fullName>
        <ecNumber evidence="8">1.6.2.2</ecNumber>
    </recommendedName>
</protein>
<comment type="similarity">
    <text evidence="2 8">Belongs to the flavoprotein pyridine nucleotide cytochrome reductase family.</text>
</comment>
<dbReference type="PANTHER" id="PTHR19370:SF184">
    <property type="entry name" value="NADH-CYTOCHROME B5 REDUCTASE-LIKE"/>
    <property type="match status" value="1"/>
</dbReference>
<feature type="binding site" evidence="7">
    <location>
        <position position="135"/>
    </location>
    <ligand>
        <name>FAD</name>
        <dbReference type="ChEBI" id="CHEBI:57692"/>
    </ligand>
</feature>
<comment type="cofactor">
    <cofactor evidence="1 7 8">
        <name>FAD</name>
        <dbReference type="ChEBI" id="CHEBI:57692"/>
    </cofactor>
</comment>
<dbReference type="CDD" id="cd06183">
    <property type="entry name" value="cyt_b5_reduct_like"/>
    <property type="match status" value="1"/>
</dbReference>
<proteinExistence type="inferred from homology"/>
<organism evidence="10 11">
    <name type="scientific">Hypothenemus hampei</name>
    <name type="common">Coffee berry borer</name>
    <dbReference type="NCBI Taxonomy" id="57062"/>
    <lineage>
        <taxon>Eukaryota</taxon>
        <taxon>Metazoa</taxon>
        <taxon>Ecdysozoa</taxon>
        <taxon>Arthropoda</taxon>
        <taxon>Hexapoda</taxon>
        <taxon>Insecta</taxon>
        <taxon>Pterygota</taxon>
        <taxon>Neoptera</taxon>
        <taxon>Endopterygota</taxon>
        <taxon>Coleoptera</taxon>
        <taxon>Polyphaga</taxon>
        <taxon>Cucujiformia</taxon>
        <taxon>Curculionidae</taxon>
        <taxon>Scolytinae</taxon>
        <taxon>Hypothenemus</taxon>
    </lineage>
</organism>
<dbReference type="InterPro" id="IPR001834">
    <property type="entry name" value="CBR-like"/>
</dbReference>
<dbReference type="InterPro" id="IPR017938">
    <property type="entry name" value="Riboflavin_synthase-like_b-brl"/>
</dbReference>
<feature type="binding site" evidence="7">
    <location>
        <position position="145"/>
    </location>
    <ligand>
        <name>FAD</name>
        <dbReference type="ChEBI" id="CHEBI:57692"/>
    </ligand>
</feature>
<evidence type="ECO:0000256" key="8">
    <source>
        <dbReference type="RuleBase" id="RU361226"/>
    </source>
</evidence>
<dbReference type="AlphaFoldDB" id="A0ABD1ERS5"/>
<dbReference type="GO" id="GO:0090524">
    <property type="term" value="F:cytochrome-b5 reductase activity, acting on NADH"/>
    <property type="evidence" value="ECO:0007669"/>
    <property type="project" value="UniProtKB-EC"/>
</dbReference>
<dbReference type="InterPro" id="IPR001433">
    <property type="entry name" value="OxRdtase_FAD/NAD-bd"/>
</dbReference>
<evidence type="ECO:0000256" key="3">
    <source>
        <dbReference type="ARBA" id="ARBA00022630"/>
    </source>
</evidence>
<dbReference type="PROSITE" id="PS51384">
    <property type="entry name" value="FAD_FR"/>
    <property type="match status" value="1"/>
</dbReference>
<feature type="domain" description="FAD-binding FR-type" evidence="9">
    <location>
        <begin position="54"/>
        <end position="169"/>
    </location>
</feature>
<evidence type="ECO:0000259" key="9">
    <source>
        <dbReference type="PROSITE" id="PS51384"/>
    </source>
</evidence>
<keyword evidence="3 7" id="KW-0285">Flavoprotein</keyword>
<dbReference type="InterPro" id="IPR001709">
    <property type="entry name" value="Flavoprot_Pyr_Nucl_cyt_Rdtase"/>
</dbReference>
<dbReference type="PRINTS" id="PR00371">
    <property type="entry name" value="FPNCR"/>
</dbReference>
<reference evidence="10 11" key="1">
    <citation type="submission" date="2024-05" db="EMBL/GenBank/DDBJ databases">
        <title>Genetic variation in Jamaican populations of the coffee berry borer (Hypothenemus hampei).</title>
        <authorList>
            <person name="Errbii M."/>
            <person name="Myrie A."/>
        </authorList>
    </citation>
    <scope>NUCLEOTIDE SEQUENCE [LARGE SCALE GENOMIC DNA]</scope>
    <source>
        <strain evidence="10">JA-Hopewell-2020-01-JO</strain>
        <tissue evidence="10">Whole body</tissue>
    </source>
</reference>
<dbReference type="SUPFAM" id="SSF52343">
    <property type="entry name" value="Ferredoxin reductase-like, C-terminal NADP-linked domain"/>
    <property type="match status" value="1"/>
</dbReference>
<keyword evidence="6 8" id="KW-0520">NAD</keyword>
<feature type="binding site" evidence="7">
    <location>
        <position position="144"/>
    </location>
    <ligand>
        <name>FAD</name>
        <dbReference type="ChEBI" id="CHEBI:57692"/>
    </ligand>
</feature>
<dbReference type="Proteomes" id="UP001566132">
    <property type="component" value="Unassembled WGS sequence"/>
</dbReference>
<dbReference type="PRINTS" id="PR00406">
    <property type="entry name" value="CYTB5RDTASE"/>
</dbReference>
<accession>A0ABD1ERS5</accession>
<keyword evidence="11" id="KW-1185">Reference proteome</keyword>
<dbReference type="Gene3D" id="2.40.30.10">
    <property type="entry name" value="Translation factors"/>
    <property type="match status" value="1"/>
</dbReference>
<dbReference type="EMBL" id="JBDJPC010000005">
    <property type="protein sequence ID" value="KAL1501484.1"/>
    <property type="molecule type" value="Genomic_DNA"/>
</dbReference>
<dbReference type="InterPro" id="IPR017927">
    <property type="entry name" value="FAD-bd_FR_type"/>
</dbReference>
<name>A0ABD1ERS5_HYPHA</name>
<dbReference type="InterPro" id="IPR019180">
    <property type="entry name" value="Oxidoreductase-like_N"/>
</dbReference>
<dbReference type="SUPFAM" id="SSF63380">
    <property type="entry name" value="Riboflavin synthase domain-like"/>
    <property type="match status" value="1"/>
</dbReference>
<feature type="binding site" evidence="7">
    <location>
        <position position="137"/>
    </location>
    <ligand>
        <name>FAD</name>
        <dbReference type="ChEBI" id="CHEBI:57692"/>
    </ligand>
</feature>
<comment type="catalytic activity">
    <reaction evidence="8">
        <text>2 Fe(III)-[cytochrome b5] + NADH = 2 Fe(II)-[cytochrome b5] + NAD(+) + H(+)</text>
        <dbReference type="Rhea" id="RHEA:46680"/>
        <dbReference type="Rhea" id="RHEA-COMP:10438"/>
        <dbReference type="Rhea" id="RHEA-COMP:10439"/>
        <dbReference type="ChEBI" id="CHEBI:15378"/>
        <dbReference type="ChEBI" id="CHEBI:29033"/>
        <dbReference type="ChEBI" id="CHEBI:29034"/>
        <dbReference type="ChEBI" id="CHEBI:57540"/>
        <dbReference type="ChEBI" id="CHEBI:57945"/>
        <dbReference type="EC" id="1.6.2.2"/>
    </reaction>
</comment>
<dbReference type="Pfam" id="PF09791">
    <property type="entry name" value="Oxidored-like"/>
    <property type="match status" value="1"/>
</dbReference>
<evidence type="ECO:0000256" key="4">
    <source>
        <dbReference type="ARBA" id="ARBA00022827"/>
    </source>
</evidence>
<dbReference type="InterPro" id="IPR039261">
    <property type="entry name" value="FNR_nucleotide-bd"/>
</dbReference>
<keyword evidence="5 8" id="KW-0560">Oxidoreductase</keyword>
<feature type="binding site" evidence="7">
    <location>
        <position position="119"/>
    </location>
    <ligand>
        <name>FAD</name>
        <dbReference type="ChEBI" id="CHEBI:57692"/>
    </ligand>
</feature>
<evidence type="ECO:0000256" key="7">
    <source>
        <dbReference type="PIRSR" id="PIRSR601834-1"/>
    </source>
</evidence>
<dbReference type="PANTHER" id="PTHR19370">
    <property type="entry name" value="NADH-CYTOCHROME B5 REDUCTASE"/>
    <property type="match status" value="1"/>
</dbReference>
<evidence type="ECO:0000256" key="2">
    <source>
        <dbReference type="ARBA" id="ARBA00006105"/>
    </source>
</evidence>
<dbReference type="Gene3D" id="3.40.50.80">
    <property type="entry name" value="Nucleotide-binding domain of ferredoxin-NADP reductase (FNR) module"/>
    <property type="match status" value="1"/>
</dbReference>
<evidence type="ECO:0000256" key="5">
    <source>
        <dbReference type="ARBA" id="ARBA00023002"/>
    </source>
</evidence>